<dbReference type="KEGG" id="ptkz:JDV02_007015"/>
<sequence length="406" mass="45125">MAQRHLHAPCLVRNYCTLVSSLFSLLLPAPLYFQLKHHPNTSITTLTAGTSMSFPSGPESSPAAESMPFDKIGAGSCGVVFRVGDSSKIVKVAKDTGSSALRRDLRVHMATYYQIRRYCVDDVEVPQPIAYFPLGCREHTIFNTWYPRFAAAMEREGFLSAAQFSVAEHISPPPERFLELLIKNLCPKKFQARARRSLLDRDCLVRVFLGKVAHRGEGGQTFPLPDIALHLEELVEIGISVEDVARGMGRTMAVMHWAVRHDGGGVKFVLGGKRVRQDVPGLDHYGSDAEDGTYIGPDVVPFEGVGVCYTHKTWLFLLDFDQAKPMSMDEAGVQQAVGAMEANASYFPRPGGRTEHQCRAWKAFAEAYMVESAEVINKERLESDVSRLPRLFIRALVDMTEDEVSE</sequence>
<organism evidence="2 3">
    <name type="scientific">Purpureocillium takamizusanense</name>
    <dbReference type="NCBI Taxonomy" id="2060973"/>
    <lineage>
        <taxon>Eukaryota</taxon>
        <taxon>Fungi</taxon>
        <taxon>Dikarya</taxon>
        <taxon>Ascomycota</taxon>
        <taxon>Pezizomycotina</taxon>
        <taxon>Sordariomycetes</taxon>
        <taxon>Hypocreomycetidae</taxon>
        <taxon>Hypocreales</taxon>
        <taxon>Ophiocordycipitaceae</taxon>
        <taxon>Purpureocillium</taxon>
    </lineage>
</organism>
<evidence type="ECO:0000259" key="1">
    <source>
        <dbReference type="Pfam" id="PF12417"/>
    </source>
</evidence>
<accession>A0A9Q8QHF1</accession>
<feature type="domain" description="DUF3669" evidence="1">
    <location>
        <begin position="315"/>
        <end position="379"/>
    </location>
</feature>
<dbReference type="Pfam" id="PF12417">
    <property type="entry name" value="DUF3669"/>
    <property type="match status" value="1"/>
</dbReference>
<dbReference type="AlphaFoldDB" id="A0A9Q8QHF1"/>
<dbReference type="InterPro" id="IPR022137">
    <property type="entry name" value="Znf_prot_DUF3669"/>
</dbReference>
<evidence type="ECO:0000313" key="2">
    <source>
        <dbReference type="EMBL" id="UNI20979.1"/>
    </source>
</evidence>
<dbReference type="GeneID" id="72068964"/>
<proteinExistence type="predicted"/>
<gene>
    <name evidence="2" type="ORF">JDV02_007015</name>
</gene>
<protein>
    <recommendedName>
        <fullName evidence="1">DUF3669 domain-containing protein</fullName>
    </recommendedName>
</protein>
<dbReference type="OrthoDB" id="2993351at2759"/>
<dbReference type="PANTHER" id="PTHR40780:SF2">
    <property type="entry name" value="DUF3669 DOMAIN-CONTAINING PROTEIN"/>
    <property type="match status" value="1"/>
</dbReference>
<dbReference type="PANTHER" id="PTHR40780">
    <property type="entry name" value="DUF3669 DOMAIN-CONTAINING PROTEIN"/>
    <property type="match status" value="1"/>
</dbReference>
<reference evidence="2" key="1">
    <citation type="submission" date="2021-11" db="EMBL/GenBank/DDBJ databases">
        <title>Purpureocillium_takamizusanense_genome.</title>
        <authorList>
            <person name="Nguyen N.-H."/>
        </authorList>
    </citation>
    <scope>NUCLEOTIDE SEQUENCE</scope>
    <source>
        <strain evidence="2">PT3</strain>
    </source>
</reference>
<dbReference type="Proteomes" id="UP000829364">
    <property type="component" value="Chromosome 6"/>
</dbReference>
<dbReference type="EMBL" id="CP086359">
    <property type="protein sequence ID" value="UNI20979.1"/>
    <property type="molecule type" value="Genomic_DNA"/>
</dbReference>
<name>A0A9Q8QHF1_9HYPO</name>
<dbReference type="RefSeq" id="XP_047844460.1">
    <property type="nucleotide sequence ID" value="XM_047988464.1"/>
</dbReference>
<keyword evidence="3" id="KW-1185">Reference proteome</keyword>
<evidence type="ECO:0000313" key="3">
    <source>
        <dbReference type="Proteomes" id="UP000829364"/>
    </source>
</evidence>